<dbReference type="Pfam" id="PF01966">
    <property type="entry name" value="HD"/>
    <property type="match status" value="1"/>
</dbReference>
<gene>
    <name evidence="2" type="ORF">PRVXT_000628</name>
</gene>
<protein>
    <submittedName>
        <fullName evidence="2">HDIG domain-containing metalloprotein</fullName>
    </submittedName>
</protein>
<dbReference type="InterPro" id="IPR006674">
    <property type="entry name" value="HD_domain"/>
</dbReference>
<dbReference type="InterPro" id="IPR003607">
    <property type="entry name" value="HD/PDEase_dom"/>
</dbReference>
<dbReference type="SUPFAM" id="SSF109604">
    <property type="entry name" value="HD-domain/PDEase-like"/>
    <property type="match status" value="1"/>
</dbReference>
<reference evidence="2" key="2">
    <citation type="submission" date="2024-06" db="EMBL/GenBank/DDBJ databases">
        <authorList>
            <person name="Petrova K.O."/>
            <person name="Toshchakov S.V."/>
            <person name="Boltjanskaja Y.V."/>
            <person name="Kevbrin V."/>
        </authorList>
    </citation>
    <scope>NUCLEOTIDE SEQUENCE</scope>
    <source>
        <strain evidence="2">Z-910T</strain>
    </source>
</reference>
<dbReference type="SMART" id="SM00471">
    <property type="entry name" value="HDc"/>
    <property type="match status" value="1"/>
</dbReference>
<accession>A0AAU7VP21</accession>
<dbReference type="InterPro" id="IPR006675">
    <property type="entry name" value="HDIG_dom"/>
</dbReference>
<dbReference type="Gene3D" id="1.10.3210.10">
    <property type="entry name" value="Hypothetical protein af1432"/>
    <property type="match status" value="1"/>
</dbReference>
<proteinExistence type="predicted"/>
<dbReference type="PANTHER" id="PTHR38659:SF1">
    <property type="entry name" value="METAL DEPENDENT PHOSPHOHYDROLASE"/>
    <property type="match status" value="1"/>
</dbReference>
<reference evidence="2" key="1">
    <citation type="journal article" date="2013" name="Extremophiles">
        <title>Proteinivorax tanatarense gen. nov., sp. nov., an anaerobic, haloalkaliphilic, proteolytic bacterium isolated from a decaying algal bloom, and proposal of Proteinivoraceae fam. nov.</title>
        <authorList>
            <person name="Kevbrin V."/>
            <person name="Boltyanskaya Y."/>
            <person name="Zhilina T."/>
            <person name="Kolganova T."/>
            <person name="Lavrentjeva E."/>
            <person name="Kuznetsov B."/>
        </authorList>
    </citation>
    <scope>NUCLEOTIDE SEQUENCE</scope>
    <source>
        <strain evidence="2">Z-910T</strain>
    </source>
</reference>
<dbReference type="RefSeq" id="WP_350344237.1">
    <property type="nucleotide sequence ID" value="NZ_CP158367.1"/>
</dbReference>
<dbReference type="PANTHER" id="PTHR38659">
    <property type="entry name" value="METAL-DEPENDENT PHOSPHOHYDROLASE"/>
    <property type="match status" value="1"/>
</dbReference>
<dbReference type="EMBL" id="CP158367">
    <property type="protein sequence ID" value="XBX75493.1"/>
    <property type="molecule type" value="Genomic_DNA"/>
</dbReference>
<dbReference type="AlphaFoldDB" id="A0AAU7VP21"/>
<feature type="domain" description="HD/PDEase" evidence="1">
    <location>
        <begin position="15"/>
        <end position="123"/>
    </location>
</feature>
<name>A0AAU7VP21_9FIRM</name>
<dbReference type="NCBIfam" id="TIGR00277">
    <property type="entry name" value="HDIG"/>
    <property type="match status" value="1"/>
</dbReference>
<sequence>MSREDHLKLVKKHVQNKNLIKHMIATEKVLEELAHYFNEDREKWAAAGLLHDIDYDSTAENPHMHGLIGADILEKEGFDDQVVYAVKAHNPAHKLQRNSNLDKALYCTDPITGLIVASALIHPEKKLNSIDDEFVLKRFKEKQFAKGANRHQISACSELGLSLERFISLALNAMQKNHKELGL</sequence>
<evidence type="ECO:0000313" key="2">
    <source>
        <dbReference type="EMBL" id="XBX75493.1"/>
    </source>
</evidence>
<organism evidence="2">
    <name type="scientific">Proteinivorax tanatarense</name>
    <dbReference type="NCBI Taxonomy" id="1260629"/>
    <lineage>
        <taxon>Bacteria</taxon>
        <taxon>Bacillati</taxon>
        <taxon>Bacillota</taxon>
        <taxon>Clostridia</taxon>
        <taxon>Eubacteriales</taxon>
        <taxon>Proteinivoracaceae</taxon>
        <taxon>Proteinivorax</taxon>
    </lineage>
</organism>
<evidence type="ECO:0000259" key="1">
    <source>
        <dbReference type="SMART" id="SM00471"/>
    </source>
</evidence>